<evidence type="ECO:0000256" key="1">
    <source>
        <dbReference type="ARBA" id="ARBA00007401"/>
    </source>
</evidence>
<proteinExistence type="inferred from homology"/>
<feature type="domain" description="Glycosyl hydrolases family 2 sugar binding" evidence="6">
    <location>
        <begin position="6"/>
        <end position="169"/>
    </location>
</feature>
<dbReference type="InterPro" id="IPR006102">
    <property type="entry name" value="Ig-like_GH2"/>
</dbReference>
<comment type="similarity">
    <text evidence="1">Belongs to the glycosyl hydrolase 2 family.</text>
</comment>
<dbReference type="SUPFAM" id="SSF51445">
    <property type="entry name" value="(Trans)glycosidases"/>
    <property type="match status" value="1"/>
</dbReference>
<protein>
    <submittedName>
        <fullName evidence="7">Uncharacterized protein</fullName>
    </submittedName>
</protein>
<feature type="domain" description="Glycoside hydrolase family 2 immunoglobulin-like beta-sandwich" evidence="4">
    <location>
        <begin position="174"/>
        <end position="281"/>
    </location>
</feature>
<dbReference type="SUPFAM" id="SSF49785">
    <property type="entry name" value="Galactose-binding domain-like"/>
    <property type="match status" value="1"/>
</dbReference>
<evidence type="ECO:0000259" key="6">
    <source>
        <dbReference type="Pfam" id="PF02837"/>
    </source>
</evidence>
<dbReference type="PANTHER" id="PTHR42732">
    <property type="entry name" value="BETA-GALACTOSIDASE"/>
    <property type="match status" value="1"/>
</dbReference>
<dbReference type="OrthoDB" id="9762066at2"/>
<dbReference type="RefSeq" id="WP_155699279.1">
    <property type="nucleotide sequence ID" value="NZ_CP034235.1"/>
</dbReference>
<evidence type="ECO:0000259" key="4">
    <source>
        <dbReference type="Pfam" id="PF00703"/>
    </source>
</evidence>
<evidence type="ECO:0000313" key="7">
    <source>
        <dbReference type="EMBL" id="QGQ94278.1"/>
    </source>
</evidence>
<organism evidence="7 8">
    <name type="scientific">Paenibacillus psychroresistens</name>
    <dbReference type="NCBI Taxonomy" id="1778678"/>
    <lineage>
        <taxon>Bacteria</taxon>
        <taxon>Bacillati</taxon>
        <taxon>Bacillota</taxon>
        <taxon>Bacilli</taxon>
        <taxon>Bacillales</taxon>
        <taxon>Paenibacillaceae</taxon>
        <taxon>Paenibacillus</taxon>
    </lineage>
</organism>
<dbReference type="InterPro" id="IPR006104">
    <property type="entry name" value="Glyco_hydro_2_N"/>
</dbReference>
<evidence type="ECO:0000256" key="2">
    <source>
        <dbReference type="ARBA" id="ARBA00022801"/>
    </source>
</evidence>
<keyword evidence="8" id="KW-1185">Reference proteome</keyword>
<dbReference type="Gene3D" id="3.20.20.80">
    <property type="entry name" value="Glycosidases"/>
    <property type="match status" value="1"/>
</dbReference>
<keyword evidence="2" id="KW-0378">Hydrolase</keyword>
<name>A0A6B8RFS5_9BACL</name>
<dbReference type="AlphaFoldDB" id="A0A6B8RFS5"/>
<sequence length="1016" mass="115001">MSEMIRILNGPWMLLTDPDNRGLEERWCEGDRDGKALAAPVPGLIHEVYPGYHGIVWYWHCFHSDMIVENGERLFVKFGAADYMVQVWLNGQLLGGHEGGETPFQLDVTNSIRLNEANLMAVRLLNPTTESIDGISLKQTPHRHKSNELLPGLVHNYAGIYYPVELIKTSVAWISDVFANPLTAADQIKLAISVNNYYSSELKGRLTVYVRSADSAIPVVSQAIDLAIKPLEHLHELVIPISQPRLWSLDDPHLYNIEVYLKTTIKDNIVKSSFHTRCGFRDFCVKNGYFRLNNKRIFLRAAHTGNHYPISWVVPQDQGLLRKDLVYAKACGFNMIRFISGAAHPVQLDFCDEMGLLVYEETNASWHYADSYKGDISEHLDDSPELQRRYRHSYNEMIKRDRNHPSVVIWGLLNETYDGPVFYYAKNYLKELRKLDDSRLVLLNSGRFDGQLSIGSVSNPRSYDWEYEWGGEAPGMPRAAKEWGQEVPAYVEHAGDIHAYPVQPQSSEDDQFIRTVGKNTKPVFLSEYGVASQADAIGSVRMYEQLGVRNDLAEVVLFRAIAESYLKDMDKYQMNDIYAFPEDMIVDSQRFQARLRLKGLDQIRSNPKICGYNLTGLLDHAISGEGLWDYWRVWKPDTLDAISNGFAPLRWCLFSSQMHGYSSSKLRVEAVLANEDILKAGGYPVDFKIRGPQGTVWEKKTWLHIPEPDYGEECSLASYVLDEEIMLEGCATGEYEMSAVMQQGGKPAGGRLKFYITNPETLVSKGDSVTLWGIDTAITNWLRSTGLQCRDFELPALECREVILIGKPNVSFDQWEKLLGRIARGGTAIFLEPSVFQREEDTLGWLPLERKGKLNNFYDSVYHKDCVAKNHEIFAGLQAQGVMDWDYYGRIIPHHMFEVEEAPSDTAAAAFALGYLCTGGYASGLLFGGYSFGEGQFFINTFHILEQVNSHPAADRLLLNIIQYASRDLKKTISEDSEETSMLIHRVLHNGKATSANSGDSKDELLLESFTAKKHL</sequence>
<evidence type="ECO:0000313" key="8">
    <source>
        <dbReference type="Proteomes" id="UP000426246"/>
    </source>
</evidence>
<dbReference type="PROSITE" id="PS00608">
    <property type="entry name" value="GLYCOSYL_HYDROL_F2_2"/>
    <property type="match status" value="1"/>
</dbReference>
<gene>
    <name evidence="7" type="ORF">EHS13_04840</name>
</gene>
<evidence type="ECO:0000256" key="3">
    <source>
        <dbReference type="ARBA" id="ARBA00023295"/>
    </source>
</evidence>
<dbReference type="Gene3D" id="2.60.40.10">
    <property type="entry name" value="Immunoglobulins"/>
    <property type="match status" value="1"/>
</dbReference>
<accession>A0A6B8RFS5</accession>
<dbReference type="KEGG" id="ppsc:EHS13_04840"/>
<dbReference type="Proteomes" id="UP000426246">
    <property type="component" value="Chromosome"/>
</dbReference>
<dbReference type="SUPFAM" id="SSF49303">
    <property type="entry name" value="beta-Galactosidase/glucuronidase domain"/>
    <property type="match status" value="1"/>
</dbReference>
<dbReference type="Gene3D" id="2.60.120.260">
    <property type="entry name" value="Galactose-binding domain-like"/>
    <property type="match status" value="1"/>
</dbReference>
<dbReference type="Pfam" id="PF00703">
    <property type="entry name" value="Glyco_hydro_2"/>
    <property type="match status" value="1"/>
</dbReference>
<dbReference type="InterPro" id="IPR036156">
    <property type="entry name" value="Beta-gal/glucu_dom_sf"/>
</dbReference>
<reference evidence="8" key="1">
    <citation type="submission" date="2018-11" db="EMBL/GenBank/DDBJ databases">
        <title>Complete genome sequence of Paenibacillus sp. ML311-T8.</title>
        <authorList>
            <person name="Nam Y.-D."/>
            <person name="Kang J."/>
            <person name="Chung W.-H."/>
            <person name="Park Y.S."/>
        </authorList>
    </citation>
    <scope>NUCLEOTIDE SEQUENCE [LARGE SCALE GENOMIC DNA]</scope>
    <source>
        <strain evidence="8">ML311-T8</strain>
    </source>
</reference>
<dbReference type="InterPro" id="IPR013783">
    <property type="entry name" value="Ig-like_fold"/>
</dbReference>
<dbReference type="PANTHER" id="PTHR42732:SF1">
    <property type="entry name" value="BETA-MANNOSIDASE"/>
    <property type="match status" value="1"/>
</dbReference>
<dbReference type="InterPro" id="IPR008979">
    <property type="entry name" value="Galactose-bd-like_sf"/>
</dbReference>
<dbReference type="InterPro" id="IPR023232">
    <property type="entry name" value="Glyco_hydro_2_AS"/>
</dbReference>
<evidence type="ECO:0000259" key="5">
    <source>
        <dbReference type="Pfam" id="PF02836"/>
    </source>
</evidence>
<dbReference type="GO" id="GO:0005975">
    <property type="term" value="P:carbohydrate metabolic process"/>
    <property type="evidence" value="ECO:0007669"/>
    <property type="project" value="InterPro"/>
</dbReference>
<dbReference type="GO" id="GO:0004553">
    <property type="term" value="F:hydrolase activity, hydrolyzing O-glycosyl compounds"/>
    <property type="evidence" value="ECO:0007669"/>
    <property type="project" value="InterPro"/>
</dbReference>
<feature type="domain" description="Glycoside hydrolase family 2 catalytic" evidence="5">
    <location>
        <begin position="285"/>
        <end position="583"/>
    </location>
</feature>
<keyword evidence="3" id="KW-0326">Glycosidase</keyword>
<dbReference type="Pfam" id="PF02836">
    <property type="entry name" value="Glyco_hydro_2_C"/>
    <property type="match status" value="1"/>
</dbReference>
<dbReference type="InterPro" id="IPR006103">
    <property type="entry name" value="Glyco_hydro_2_cat"/>
</dbReference>
<dbReference type="EMBL" id="CP034235">
    <property type="protein sequence ID" value="QGQ94278.1"/>
    <property type="molecule type" value="Genomic_DNA"/>
</dbReference>
<dbReference type="Pfam" id="PF02837">
    <property type="entry name" value="Glyco_hydro_2_N"/>
    <property type="match status" value="1"/>
</dbReference>
<dbReference type="InterPro" id="IPR017853">
    <property type="entry name" value="GH"/>
</dbReference>
<dbReference type="InterPro" id="IPR051913">
    <property type="entry name" value="GH2_Domain-Containing"/>
</dbReference>